<accession>A0A8C4Z5M9</accession>
<dbReference type="InterPro" id="IPR019402">
    <property type="entry name" value="CWH43_N"/>
</dbReference>
<gene>
    <name evidence="8" type="primary">LOC115530690</name>
</gene>
<feature type="domain" description="CWH43-like N-terminal" evidence="7">
    <location>
        <begin position="4"/>
        <end position="232"/>
    </location>
</feature>
<feature type="transmembrane region" description="Helical" evidence="6">
    <location>
        <begin position="138"/>
        <end position="163"/>
    </location>
</feature>
<evidence type="ECO:0000256" key="1">
    <source>
        <dbReference type="ARBA" id="ARBA00004127"/>
    </source>
</evidence>
<dbReference type="OrthoDB" id="9925752at2759"/>
<feature type="transmembrane region" description="Helical" evidence="6">
    <location>
        <begin position="183"/>
        <end position="204"/>
    </location>
</feature>
<dbReference type="OMA" id="FEWIYCM"/>
<keyword evidence="5 6" id="KW-0472">Membrane</keyword>
<dbReference type="GeneID" id="115530690"/>
<keyword evidence="4 6" id="KW-1133">Transmembrane helix</keyword>
<evidence type="ECO:0000256" key="5">
    <source>
        <dbReference type="ARBA" id="ARBA00023136"/>
    </source>
</evidence>
<feature type="transmembrane region" description="Helical" evidence="6">
    <location>
        <begin position="78"/>
        <end position="96"/>
    </location>
</feature>
<feature type="transmembrane region" description="Helical" evidence="6">
    <location>
        <begin position="210"/>
        <end position="228"/>
    </location>
</feature>
<dbReference type="GeneTree" id="ENSGT01030000234578"/>
<organism evidence="8 9">
    <name type="scientific">Gadus morhua</name>
    <name type="common">Atlantic cod</name>
    <dbReference type="NCBI Taxonomy" id="8049"/>
    <lineage>
        <taxon>Eukaryota</taxon>
        <taxon>Metazoa</taxon>
        <taxon>Chordata</taxon>
        <taxon>Craniata</taxon>
        <taxon>Vertebrata</taxon>
        <taxon>Euteleostomi</taxon>
        <taxon>Actinopterygii</taxon>
        <taxon>Neopterygii</taxon>
        <taxon>Teleostei</taxon>
        <taxon>Neoteleostei</taxon>
        <taxon>Acanthomorphata</taxon>
        <taxon>Zeiogadaria</taxon>
        <taxon>Gadariae</taxon>
        <taxon>Gadiformes</taxon>
        <taxon>Gadoidei</taxon>
        <taxon>Gadidae</taxon>
        <taxon>Gadus</taxon>
    </lineage>
</organism>
<name>A0A8C4Z5M9_GADMO</name>
<comment type="similarity">
    <text evidence="2">Belongs to the DRAM/TMEM150 family.</text>
</comment>
<evidence type="ECO:0000256" key="6">
    <source>
        <dbReference type="SAM" id="Phobius"/>
    </source>
</evidence>
<feature type="transmembrane region" description="Helical" evidence="6">
    <location>
        <begin position="108"/>
        <end position="126"/>
    </location>
</feature>
<dbReference type="Proteomes" id="UP000694546">
    <property type="component" value="Chromosome 18"/>
</dbReference>
<dbReference type="Pfam" id="PF10277">
    <property type="entry name" value="Frag1"/>
    <property type="match status" value="1"/>
</dbReference>
<dbReference type="GO" id="GO:0012505">
    <property type="term" value="C:endomembrane system"/>
    <property type="evidence" value="ECO:0007669"/>
    <property type="project" value="UniProtKB-SubCell"/>
</dbReference>
<dbReference type="PANTHER" id="PTHR21324:SF9">
    <property type="entry name" value="TRANSMEMBRANE PROTEIN 150A"/>
    <property type="match status" value="1"/>
</dbReference>
<evidence type="ECO:0000256" key="2">
    <source>
        <dbReference type="ARBA" id="ARBA00006565"/>
    </source>
</evidence>
<reference evidence="8" key="2">
    <citation type="submission" date="2025-09" db="UniProtKB">
        <authorList>
            <consortium name="Ensembl"/>
        </authorList>
    </citation>
    <scope>IDENTIFICATION</scope>
</reference>
<dbReference type="AlphaFoldDB" id="A0A8C4Z5M9"/>
<dbReference type="RefSeq" id="XP_030195244.1">
    <property type="nucleotide sequence ID" value="XM_030339384.1"/>
</dbReference>
<comment type="subcellular location">
    <subcellularLocation>
        <location evidence="1">Endomembrane system</location>
        <topology evidence="1">Multi-pass membrane protein</topology>
    </subcellularLocation>
</comment>
<dbReference type="InterPro" id="IPR050911">
    <property type="entry name" value="DRAM/TMEM150_Autophagy_Mod"/>
</dbReference>
<evidence type="ECO:0000256" key="4">
    <source>
        <dbReference type="ARBA" id="ARBA00022989"/>
    </source>
</evidence>
<dbReference type="Ensembl" id="ENSGMOT00000007472.2">
    <property type="protein sequence ID" value="ENSGMOP00000007267.2"/>
    <property type="gene ID" value="ENSGMOG00000006833.2"/>
</dbReference>
<keyword evidence="9" id="KW-1185">Reference proteome</keyword>
<keyword evidence="3 6" id="KW-0812">Transmembrane</keyword>
<protein>
    <submittedName>
        <fullName evidence="8">Transmembrane protein 150A-like</fullName>
    </submittedName>
</protein>
<evidence type="ECO:0000313" key="9">
    <source>
        <dbReference type="Proteomes" id="UP000694546"/>
    </source>
</evidence>
<proteinExistence type="inferred from homology"/>
<evidence type="ECO:0000259" key="7">
    <source>
        <dbReference type="Pfam" id="PF10277"/>
    </source>
</evidence>
<evidence type="ECO:0000256" key="3">
    <source>
        <dbReference type="ARBA" id="ARBA00022692"/>
    </source>
</evidence>
<sequence>MSLWIILPISLPVFILTGIWVVYAMALYNQHVCPLNNWLYNDSCEELLSLQRGPVLCCTLENLPLISKSGTLPPESCFFSLVCSTGSFMVMMIGLLRYALVIERHQNCVLNTAGLCTCWVCAAGLLTAGNFQLDYAKVLHYVGAGVAFTCSMVFVSLQTALTYRLAKTQHEYLLGHIRLTMSLLTFMALVLGGGFFCVEASFALQHISAILEWVFCMLVMLFYGTFAFEFSAMSANTLVVLSRGGGASSSPFPDPVLHHKMEASSAGCYPADSLAMLYSECGGGGGDMTSQHVTQKLSGGGAGGD</sequence>
<evidence type="ECO:0000313" key="8">
    <source>
        <dbReference type="Ensembl" id="ENSGMOP00000007267.2"/>
    </source>
</evidence>
<feature type="transmembrane region" description="Helical" evidence="6">
    <location>
        <begin position="7"/>
        <end position="28"/>
    </location>
</feature>
<reference evidence="8" key="1">
    <citation type="submission" date="2025-08" db="UniProtKB">
        <authorList>
            <consortium name="Ensembl"/>
        </authorList>
    </citation>
    <scope>IDENTIFICATION</scope>
</reference>
<dbReference type="PANTHER" id="PTHR21324">
    <property type="entry name" value="FASTING-INDUCIBLE INTEGRAL MEMBRANE PROTEIN TM6P1-RELATED"/>
    <property type="match status" value="1"/>
</dbReference>